<sequence>MSHLDAAGGAAGAAAEAAAAASSSSPLLGGGAGAKYKADKPLHYHHYHHHHHRYHHSHSPFVSRLAFWCFFALALFLALFLLSPTPNPNPSTAPAVSSTSAAWGGAAWEKRPSLKRARAALLLSRSGVFVVDGDLNDAPLLRKLLDVAPFSHVLHLAAQAGVRRALSDPGSYVASNVAGLVSLLETLKDADPPPALVWASSSSVYGLNSRTPFSESDRTDRPASLYAATKKAGEEIAHAYNHIYGLSVTALRFFTVYGPWGRPDMAYFSFTRDILRGRPITLFQGPDRAPVARDFTYVDDVVGGCLAALDTAAPSSKKKRGPGPPVRVYNLGNTRPVPVADLVTALEKLLKVKALRKVVKMPRNGDVPFTHANITLAQRDLGYRPTTDLHAGLKRFVRWYLDYYASPSKKGGNKGGSGSSSSS</sequence>
<evidence type="ECO:0000313" key="6">
    <source>
        <dbReference type="EMBL" id="CAD1818914.1"/>
    </source>
</evidence>
<evidence type="ECO:0000256" key="4">
    <source>
        <dbReference type="SAM" id="Phobius"/>
    </source>
</evidence>
<dbReference type="InterPro" id="IPR001509">
    <property type="entry name" value="Epimerase_deHydtase"/>
</dbReference>
<organism evidence="6">
    <name type="scientific">Ananas comosus var. bracteatus</name>
    <name type="common">red pineapple</name>
    <dbReference type="NCBI Taxonomy" id="296719"/>
    <lineage>
        <taxon>Eukaryota</taxon>
        <taxon>Viridiplantae</taxon>
        <taxon>Streptophyta</taxon>
        <taxon>Embryophyta</taxon>
        <taxon>Tracheophyta</taxon>
        <taxon>Spermatophyta</taxon>
        <taxon>Magnoliopsida</taxon>
        <taxon>Liliopsida</taxon>
        <taxon>Poales</taxon>
        <taxon>Bromeliaceae</taxon>
        <taxon>Bromelioideae</taxon>
        <taxon>Ananas</taxon>
    </lineage>
</organism>
<keyword evidence="4" id="KW-1133">Transmembrane helix</keyword>
<keyword evidence="4" id="KW-0472">Membrane</keyword>
<dbReference type="PANTHER" id="PTHR43574">
    <property type="entry name" value="EPIMERASE-RELATED"/>
    <property type="match status" value="1"/>
</dbReference>
<proteinExistence type="inferred from homology"/>
<keyword evidence="3" id="KW-0413">Isomerase</keyword>
<protein>
    <recommendedName>
        <fullName evidence="5">NAD-dependent epimerase/dehydratase domain-containing protein</fullName>
    </recommendedName>
</protein>
<gene>
    <name evidence="6" type="ORF">CB5_LOCUS2125</name>
</gene>
<dbReference type="SUPFAM" id="SSF51735">
    <property type="entry name" value="NAD(P)-binding Rossmann-fold domains"/>
    <property type="match status" value="1"/>
</dbReference>
<dbReference type="AlphaFoldDB" id="A0A6V7NKN2"/>
<feature type="domain" description="NAD-dependent epimerase/dehydratase" evidence="5">
    <location>
        <begin position="122"/>
        <end position="314"/>
    </location>
</feature>
<keyword evidence="4" id="KW-0812">Transmembrane</keyword>
<evidence type="ECO:0000256" key="1">
    <source>
        <dbReference type="ARBA" id="ARBA00007637"/>
    </source>
</evidence>
<evidence type="ECO:0000259" key="5">
    <source>
        <dbReference type="Pfam" id="PF01370"/>
    </source>
</evidence>
<feature type="transmembrane region" description="Helical" evidence="4">
    <location>
        <begin position="61"/>
        <end position="82"/>
    </location>
</feature>
<evidence type="ECO:0000256" key="3">
    <source>
        <dbReference type="ARBA" id="ARBA00023235"/>
    </source>
</evidence>
<dbReference type="GO" id="GO:0016853">
    <property type="term" value="F:isomerase activity"/>
    <property type="evidence" value="ECO:0007669"/>
    <property type="project" value="UniProtKB-KW"/>
</dbReference>
<evidence type="ECO:0000256" key="2">
    <source>
        <dbReference type="ARBA" id="ARBA00023027"/>
    </source>
</evidence>
<dbReference type="Gene3D" id="3.40.50.720">
    <property type="entry name" value="NAD(P)-binding Rossmann-like Domain"/>
    <property type="match status" value="1"/>
</dbReference>
<dbReference type="Pfam" id="PF01370">
    <property type="entry name" value="Epimerase"/>
    <property type="match status" value="1"/>
</dbReference>
<accession>A0A6V7NKN2</accession>
<comment type="similarity">
    <text evidence="1">Belongs to the NAD(P)-dependent epimerase/dehydratase family.</text>
</comment>
<name>A0A6V7NKN2_ANACO</name>
<keyword evidence="2" id="KW-0520">NAD</keyword>
<dbReference type="EMBL" id="LR862139">
    <property type="protein sequence ID" value="CAD1818914.1"/>
    <property type="molecule type" value="Genomic_DNA"/>
</dbReference>
<reference evidence="6" key="1">
    <citation type="submission" date="2020-07" db="EMBL/GenBank/DDBJ databases">
        <authorList>
            <person name="Lin J."/>
        </authorList>
    </citation>
    <scope>NUCLEOTIDE SEQUENCE</scope>
</reference>
<dbReference type="InterPro" id="IPR036291">
    <property type="entry name" value="NAD(P)-bd_dom_sf"/>
</dbReference>
<dbReference type="PRINTS" id="PR01713">
    <property type="entry name" value="NUCEPIMERASE"/>
</dbReference>